<name>A0ABU0S483_9HYPH</name>
<accession>A0ABU0S483</accession>
<evidence type="ECO:0000313" key="1">
    <source>
        <dbReference type="EMBL" id="MDQ0995548.1"/>
    </source>
</evidence>
<keyword evidence="2" id="KW-1185">Reference proteome</keyword>
<gene>
    <name evidence="1" type="ORF">QFZ34_000725</name>
</gene>
<dbReference type="Proteomes" id="UP001237780">
    <property type="component" value="Unassembled WGS sequence"/>
</dbReference>
<dbReference type="EMBL" id="JAUSZT010000002">
    <property type="protein sequence ID" value="MDQ0995548.1"/>
    <property type="molecule type" value="Genomic_DNA"/>
</dbReference>
<evidence type="ECO:0000313" key="2">
    <source>
        <dbReference type="Proteomes" id="UP001237780"/>
    </source>
</evidence>
<reference evidence="1 2" key="1">
    <citation type="submission" date="2023-07" db="EMBL/GenBank/DDBJ databases">
        <title>Comparative genomics of wheat-associated soil bacteria to identify genetic determinants of phenazine resistance.</title>
        <authorList>
            <person name="Mouncey N."/>
        </authorList>
    </citation>
    <scope>NUCLEOTIDE SEQUENCE [LARGE SCALE GENOMIC DNA]</scope>
    <source>
        <strain evidence="1 2">W4I11</strain>
    </source>
</reference>
<sequence>MLSDRGLHENEINLPCSMGRALNGPGTMH</sequence>
<protein>
    <submittedName>
        <fullName evidence="1">Uncharacterized protein</fullName>
    </submittedName>
</protein>
<organism evidence="1 2">
    <name type="scientific">Phyllobacterium ifriqiyense</name>
    <dbReference type="NCBI Taxonomy" id="314238"/>
    <lineage>
        <taxon>Bacteria</taxon>
        <taxon>Pseudomonadati</taxon>
        <taxon>Pseudomonadota</taxon>
        <taxon>Alphaproteobacteria</taxon>
        <taxon>Hyphomicrobiales</taxon>
        <taxon>Phyllobacteriaceae</taxon>
        <taxon>Phyllobacterium</taxon>
    </lineage>
</organism>
<comment type="caution">
    <text evidence="1">The sequence shown here is derived from an EMBL/GenBank/DDBJ whole genome shotgun (WGS) entry which is preliminary data.</text>
</comment>
<proteinExistence type="predicted"/>